<dbReference type="Proteomes" id="UP000489600">
    <property type="component" value="Unassembled WGS sequence"/>
</dbReference>
<proteinExistence type="predicted"/>
<organism evidence="1 2">
    <name type="scientific">Arabis nemorensis</name>
    <dbReference type="NCBI Taxonomy" id="586526"/>
    <lineage>
        <taxon>Eukaryota</taxon>
        <taxon>Viridiplantae</taxon>
        <taxon>Streptophyta</taxon>
        <taxon>Embryophyta</taxon>
        <taxon>Tracheophyta</taxon>
        <taxon>Spermatophyta</taxon>
        <taxon>Magnoliopsida</taxon>
        <taxon>eudicotyledons</taxon>
        <taxon>Gunneridae</taxon>
        <taxon>Pentapetalae</taxon>
        <taxon>rosids</taxon>
        <taxon>malvids</taxon>
        <taxon>Brassicales</taxon>
        <taxon>Brassicaceae</taxon>
        <taxon>Arabideae</taxon>
        <taxon>Arabis</taxon>
    </lineage>
</organism>
<dbReference type="OrthoDB" id="10548298at2759"/>
<protein>
    <submittedName>
        <fullName evidence="1">Uncharacterized protein</fullName>
    </submittedName>
</protein>
<sequence>MAIKLPFDKRRKIDTQGTGRRQVAKTMHSHDVTVNSDVGSLEECSKVGFTKDEMLASLNVRAKAG</sequence>
<evidence type="ECO:0000313" key="1">
    <source>
        <dbReference type="EMBL" id="VVB15699.1"/>
    </source>
</evidence>
<comment type="caution">
    <text evidence="1">The sequence shown here is derived from an EMBL/GenBank/DDBJ whole genome shotgun (WGS) entry which is preliminary data.</text>
</comment>
<name>A0A565CPX0_9BRAS</name>
<accession>A0A565CPX0</accession>
<evidence type="ECO:0000313" key="2">
    <source>
        <dbReference type="Proteomes" id="UP000489600"/>
    </source>
</evidence>
<dbReference type="AlphaFoldDB" id="A0A565CPX0"/>
<gene>
    <name evidence="1" type="ORF">ANE_LOCUS26143</name>
</gene>
<keyword evidence="2" id="KW-1185">Reference proteome</keyword>
<dbReference type="EMBL" id="CABITT030000008">
    <property type="protein sequence ID" value="VVB15699.1"/>
    <property type="molecule type" value="Genomic_DNA"/>
</dbReference>
<reference evidence="1" key="1">
    <citation type="submission" date="2019-07" db="EMBL/GenBank/DDBJ databases">
        <authorList>
            <person name="Dittberner H."/>
        </authorList>
    </citation>
    <scope>NUCLEOTIDE SEQUENCE [LARGE SCALE GENOMIC DNA]</scope>
</reference>